<accession>A0AA41QPM5</accession>
<dbReference type="Pfam" id="PF01343">
    <property type="entry name" value="Peptidase_S49"/>
    <property type="match status" value="1"/>
</dbReference>
<dbReference type="PANTHER" id="PTHR33209:SF1">
    <property type="entry name" value="PEPTIDASE S49 DOMAIN-CONTAINING PROTEIN"/>
    <property type="match status" value="1"/>
</dbReference>
<dbReference type="SUPFAM" id="SSF52096">
    <property type="entry name" value="ClpP/crotonase"/>
    <property type="match status" value="1"/>
</dbReference>
<dbReference type="GO" id="GO:0008236">
    <property type="term" value="F:serine-type peptidase activity"/>
    <property type="evidence" value="ECO:0007669"/>
    <property type="project" value="UniProtKB-KW"/>
</dbReference>
<dbReference type="PANTHER" id="PTHR33209">
    <property type="entry name" value="PROTEASE 4"/>
    <property type="match status" value="1"/>
</dbReference>
<dbReference type="GO" id="GO:0006508">
    <property type="term" value="P:proteolysis"/>
    <property type="evidence" value="ECO:0007669"/>
    <property type="project" value="UniProtKB-KW"/>
</dbReference>
<evidence type="ECO:0000256" key="4">
    <source>
        <dbReference type="ARBA" id="ARBA00022825"/>
    </source>
</evidence>
<evidence type="ECO:0000259" key="5">
    <source>
        <dbReference type="Pfam" id="PF01343"/>
    </source>
</evidence>
<dbReference type="AlphaFoldDB" id="A0AA41QPM5"/>
<proteinExistence type="inferred from homology"/>
<organism evidence="6 7">
    <name type="scientific">Paradevosia shaoguanensis</name>
    <dbReference type="NCBI Taxonomy" id="1335043"/>
    <lineage>
        <taxon>Bacteria</taxon>
        <taxon>Pseudomonadati</taxon>
        <taxon>Pseudomonadota</taxon>
        <taxon>Alphaproteobacteria</taxon>
        <taxon>Hyphomicrobiales</taxon>
        <taxon>Devosiaceae</taxon>
        <taxon>Paradevosia</taxon>
    </lineage>
</organism>
<keyword evidence="4" id="KW-0720">Serine protease</keyword>
<dbReference type="Gene3D" id="3.90.226.10">
    <property type="entry name" value="2-enoyl-CoA Hydratase, Chain A, domain 1"/>
    <property type="match status" value="1"/>
</dbReference>
<dbReference type="InterPro" id="IPR033855">
    <property type="entry name" value="Protein_C"/>
</dbReference>
<reference evidence="6" key="1">
    <citation type="submission" date="2022-03" db="EMBL/GenBank/DDBJ databases">
        <title>The complete genome sequence of a Methyloterrigena soli.</title>
        <authorList>
            <person name="Zi Z."/>
        </authorList>
    </citation>
    <scope>NUCLEOTIDE SEQUENCE</scope>
    <source>
        <strain evidence="6">M48</strain>
    </source>
</reference>
<keyword evidence="2" id="KW-0645">Protease</keyword>
<evidence type="ECO:0000256" key="2">
    <source>
        <dbReference type="ARBA" id="ARBA00022670"/>
    </source>
</evidence>
<sequence>MSLDRISNLIFDQPHLYHPRKAETFVRALGPRLTGYQVALTNGLGGVDHTAFANGRPSAAIVGDGLGRAFDRKGYSTFDVVQGVAIIGVEGTLVQKGAWIGASSGETSYQGLQTQIARAYGDHIKGVVFEVDSFGGQVNGAFETATMIRKLSAQKPTIAILTDYAYSAAYLLASQARQIIVPQFGGAGSIGVVMLHADWSGNLEQDGIKVTLIHSGKHKVDGNPYEPLPAEVLARWQSQSDQIRDRFAEAVATGRGKRLSKAAALKTEAEAFTASEAVELGLADAVGDPLAAFDAFIKEVNRKA</sequence>
<evidence type="ECO:0000256" key="1">
    <source>
        <dbReference type="ARBA" id="ARBA00008683"/>
    </source>
</evidence>
<dbReference type="CDD" id="cd07022">
    <property type="entry name" value="S49_Sppa_36K_type"/>
    <property type="match status" value="1"/>
</dbReference>
<feature type="domain" description="Peptidase S49" evidence="5">
    <location>
        <begin position="150"/>
        <end position="289"/>
    </location>
</feature>
<evidence type="ECO:0000313" key="7">
    <source>
        <dbReference type="Proteomes" id="UP001156140"/>
    </source>
</evidence>
<evidence type="ECO:0000313" key="6">
    <source>
        <dbReference type="EMBL" id="MCI0128700.1"/>
    </source>
</evidence>
<keyword evidence="7" id="KW-1185">Reference proteome</keyword>
<comment type="caution">
    <text evidence="6">The sequence shown here is derived from an EMBL/GenBank/DDBJ whole genome shotgun (WGS) entry which is preliminary data.</text>
</comment>
<keyword evidence="3" id="KW-0378">Hydrolase</keyword>
<dbReference type="EMBL" id="JALAZD010000002">
    <property type="protein sequence ID" value="MCI0128700.1"/>
    <property type="molecule type" value="Genomic_DNA"/>
</dbReference>
<dbReference type="Gene3D" id="6.20.330.10">
    <property type="match status" value="1"/>
</dbReference>
<name>A0AA41QPM5_9HYPH</name>
<dbReference type="RefSeq" id="WP_281736787.1">
    <property type="nucleotide sequence ID" value="NZ_JAKETQ010000002.1"/>
</dbReference>
<comment type="similarity">
    <text evidence="1">Belongs to the peptidase S49 family.</text>
</comment>
<protein>
    <submittedName>
        <fullName evidence="6">S49 family peptidase</fullName>
    </submittedName>
</protein>
<evidence type="ECO:0000256" key="3">
    <source>
        <dbReference type="ARBA" id="ARBA00022801"/>
    </source>
</evidence>
<gene>
    <name evidence="6" type="ORF">ML536_17855</name>
</gene>
<dbReference type="InterPro" id="IPR029045">
    <property type="entry name" value="ClpP/crotonase-like_dom_sf"/>
</dbReference>
<dbReference type="Proteomes" id="UP001156140">
    <property type="component" value="Unassembled WGS sequence"/>
</dbReference>
<dbReference type="InterPro" id="IPR002142">
    <property type="entry name" value="Peptidase_S49"/>
</dbReference>